<dbReference type="GO" id="GO:0005829">
    <property type="term" value="C:cytosol"/>
    <property type="evidence" value="ECO:0007669"/>
    <property type="project" value="TreeGrafter"/>
</dbReference>
<dbReference type="InterPro" id="IPR029044">
    <property type="entry name" value="Nucleotide-diphossugar_trans"/>
</dbReference>
<dbReference type="GO" id="GO:0009103">
    <property type="term" value="P:lipopolysaccharide biosynthetic process"/>
    <property type="evidence" value="ECO:0007669"/>
    <property type="project" value="UniProtKB-KW"/>
</dbReference>
<evidence type="ECO:0000256" key="2">
    <source>
        <dbReference type="ARBA" id="ARBA00022695"/>
    </source>
</evidence>
<proteinExistence type="predicted"/>
<gene>
    <name evidence="4" type="ORF">Deia_00866</name>
</gene>
<dbReference type="OrthoDB" id="9815559at2"/>
<evidence type="ECO:0000313" key="4">
    <source>
        <dbReference type="EMBL" id="QED23653.1"/>
    </source>
</evidence>
<protein>
    <submittedName>
        <fullName evidence="4">3-deoxy-manno-octulosonate cytidylyltransferase</fullName>
    </submittedName>
</protein>
<sequence length="246" mass="27229">MKTAIFIPARIGSTRFPKKALAKIHGIPMIVHVLERAKESGISDIFVATDDEVIKAEVIAAGGNVIMTDANLPSGTDRIFAASQQITEKYDIIINLQGDMPDIKPYIIAEVKNVLTSNPSADIATAAYKTTSLKDANNPNVVKAILSIKNQDDKAHKALYFTRSLCPANPENLSEAEFFHHLGIYAYRQNTLEKFVKAPPSYLEKREKLEQLRALENDMSIYACLVNDLPISIDTKEDLEALLSKK</sequence>
<name>A0A5B8XEF2_9RICK</name>
<dbReference type="PANTHER" id="PTHR42866:SF2">
    <property type="entry name" value="3-DEOXY-MANNO-OCTULOSONATE CYTIDYLYLTRANSFERASE, MITOCHONDRIAL"/>
    <property type="match status" value="1"/>
</dbReference>
<evidence type="ECO:0000313" key="5">
    <source>
        <dbReference type="Proteomes" id="UP000321934"/>
    </source>
</evidence>
<keyword evidence="2 4" id="KW-0548">Nucleotidyltransferase</keyword>
<dbReference type="Pfam" id="PF02348">
    <property type="entry name" value="CTP_transf_3"/>
    <property type="match status" value="1"/>
</dbReference>
<dbReference type="NCBIfam" id="NF003952">
    <property type="entry name" value="PRK05450.1-5"/>
    <property type="match status" value="1"/>
</dbReference>
<reference evidence="4 5" key="1">
    <citation type="journal article" date="2019" name="ISME J.">
        <title>Deianiraea, an extracellular bacterium associated with the ciliate Paramecium, suggests an alternative scenario for the evolution of Rickettsiales.</title>
        <authorList>
            <person name="Castelli M."/>
            <person name="Sabaneyeva E."/>
            <person name="Lanzoni O."/>
            <person name="Lebedeva N."/>
            <person name="Floriano A.M."/>
            <person name="Gaiarsa S."/>
            <person name="Benken K."/>
            <person name="Modeo L."/>
            <person name="Bandi C."/>
            <person name="Potekhin A."/>
            <person name="Sassera D."/>
            <person name="Petroni G."/>
        </authorList>
    </citation>
    <scope>NUCLEOTIDE SEQUENCE [LARGE SCALE GENOMIC DNA]</scope>
    <source>
        <strain evidence="4">CyL4-1</strain>
    </source>
</reference>
<dbReference type="InterPro" id="IPR003329">
    <property type="entry name" value="Cytidylyl_trans"/>
</dbReference>
<keyword evidence="1 4" id="KW-0808">Transferase</keyword>
<dbReference type="RefSeq" id="WP_146820917.1">
    <property type="nucleotide sequence ID" value="NZ_CP029077.1"/>
</dbReference>
<dbReference type="AlphaFoldDB" id="A0A5B8XEF2"/>
<keyword evidence="3" id="KW-0448">Lipopolysaccharide biosynthesis</keyword>
<dbReference type="NCBIfam" id="TIGR00466">
    <property type="entry name" value="kdsB"/>
    <property type="match status" value="1"/>
</dbReference>
<dbReference type="PANTHER" id="PTHR42866">
    <property type="entry name" value="3-DEOXY-MANNO-OCTULOSONATE CYTIDYLYLTRANSFERASE"/>
    <property type="match status" value="1"/>
</dbReference>
<dbReference type="GO" id="GO:0008690">
    <property type="term" value="F:3-deoxy-manno-octulosonate cytidylyltransferase activity"/>
    <property type="evidence" value="ECO:0007669"/>
    <property type="project" value="InterPro"/>
</dbReference>
<dbReference type="SUPFAM" id="SSF53448">
    <property type="entry name" value="Nucleotide-diphospho-sugar transferases"/>
    <property type="match status" value="1"/>
</dbReference>
<dbReference type="Proteomes" id="UP000321934">
    <property type="component" value="Chromosome"/>
</dbReference>
<dbReference type="NCBIfam" id="NF003948">
    <property type="entry name" value="PRK05450.1-1"/>
    <property type="match status" value="1"/>
</dbReference>
<organism evidence="4 5">
    <name type="scientific">Candidatus Deianiraea vastatrix</name>
    <dbReference type="NCBI Taxonomy" id="2163644"/>
    <lineage>
        <taxon>Bacteria</taxon>
        <taxon>Pseudomonadati</taxon>
        <taxon>Pseudomonadota</taxon>
        <taxon>Alphaproteobacteria</taxon>
        <taxon>Rickettsiales</taxon>
        <taxon>Candidatus Deianiraeaceae</taxon>
        <taxon>Candidatus Deianiraea</taxon>
    </lineage>
</organism>
<evidence type="ECO:0000256" key="3">
    <source>
        <dbReference type="ARBA" id="ARBA00022985"/>
    </source>
</evidence>
<dbReference type="CDD" id="cd02517">
    <property type="entry name" value="CMP-KDO-Synthetase"/>
    <property type="match status" value="1"/>
</dbReference>
<dbReference type="EMBL" id="CP029077">
    <property type="protein sequence ID" value="QED23653.1"/>
    <property type="molecule type" value="Genomic_DNA"/>
</dbReference>
<dbReference type="InterPro" id="IPR004528">
    <property type="entry name" value="KdsB"/>
</dbReference>
<keyword evidence="5" id="KW-1185">Reference proteome</keyword>
<evidence type="ECO:0000256" key="1">
    <source>
        <dbReference type="ARBA" id="ARBA00022679"/>
    </source>
</evidence>
<dbReference type="Gene3D" id="3.90.550.10">
    <property type="entry name" value="Spore Coat Polysaccharide Biosynthesis Protein SpsA, Chain A"/>
    <property type="match status" value="1"/>
</dbReference>
<accession>A0A5B8XEF2</accession>